<feature type="compositionally biased region" description="Polar residues" evidence="1">
    <location>
        <begin position="869"/>
        <end position="878"/>
    </location>
</feature>
<dbReference type="Gene3D" id="2.120.10.30">
    <property type="entry name" value="TolB, C-terminal domain"/>
    <property type="match status" value="1"/>
</dbReference>
<gene>
    <name evidence="3" type="ORF">QJT81_19015</name>
</gene>
<evidence type="ECO:0000256" key="1">
    <source>
        <dbReference type="SAM" id="MobiDB-lite"/>
    </source>
</evidence>
<dbReference type="InterPro" id="IPR036116">
    <property type="entry name" value="FN3_sf"/>
</dbReference>
<feature type="region of interest" description="Disordered" evidence="1">
    <location>
        <begin position="861"/>
        <end position="882"/>
    </location>
</feature>
<organism evidence="3">
    <name type="scientific">Candidatus Thiothrix putei</name>
    <dbReference type="NCBI Taxonomy" id="3080811"/>
    <lineage>
        <taxon>Bacteria</taxon>
        <taxon>Pseudomonadati</taxon>
        <taxon>Pseudomonadota</taxon>
        <taxon>Gammaproteobacteria</taxon>
        <taxon>Thiotrichales</taxon>
        <taxon>Thiotrichaceae</taxon>
        <taxon>Thiothrix</taxon>
    </lineage>
</organism>
<dbReference type="SUPFAM" id="SSF49265">
    <property type="entry name" value="Fibronectin type III"/>
    <property type="match status" value="1"/>
</dbReference>
<reference evidence="3" key="2">
    <citation type="submission" date="2023-04" db="EMBL/GenBank/DDBJ databases">
        <authorList>
            <person name="Beletskiy A.V."/>
            <person name="Mardanov A.V."/>
            <person name="Ravin N.V."/>
        </authorList>
    </citation>
    <scope>NUCLEOTIDE SEQUENCE</scope>
    <source>
        <strain evidence="3">GKL-02</strain>
    </source>
</reference>
<dbReference type="Proteomes" id="UP001301326">
    <property type="component" value="Chromosome"/>
</dbReference>
<reference evidence="3" key="1">
    <citation type="journal article" date="2023" name="Int. J. Mol. Sci.">
        <title>Metagenomics Revealed a New Genus 'Candidatus Thiocaldithrix dubininis' gen. nov., sp. nov. and a New Species 'Candidatus Thiothrix putei' sp. nov. in the Family Thiotrichaceae, Some Members of Which Have Traits of Both Na+- and H+-Motive Energetics.</title>
        <authorList>
            <person name="Ravin N.V."/>
            <person name="Muntyan M.S."/>
            <person name="Smolyakov D.D."/>
            <person name="Rudenko T.S."/>
            <person name="Beletsky A.V."/>
            <person name="Mardanov A.V."/>
            <person name="Grabovich M.Y."/>
        </authorList>
    </citation>
    <scope>NUCLEOTIDE SEQUENCE</scope>
    <source>
        <strain evidence="3">GKL-02</strain>
    </source>
</reference>
<dbReference type="Pfam" id="PF17963">
    <property type="entry name" value="Big_9"/>
    <property type="match status" value="1"/>
</dbReference>
<dbReference type="InterPro" id="IPR011042">
    <property type="entry name" value="6-blade_b-propeller_TolB-like"/>
</dbReference>
<dbReference type="EMBL" id="CP124756">
    <property type="protein sequence ID" value="WGZ93853.1"/>
    <property type="molecule type" value="Genomic_DNA"/>
</dbReference>
<accession>A0AA95HDD8</accession>
<evidence type="ECO:0000259" key="2">
    <source>
        <dbReference type="PROSITE" id="PS50853"/>
    </source>
</evidence>
<evidence type="ECO:0000313" key="3">
    <source>
        <dbReference type="EMBL" id="WGZ93853.1"/>
    </source>
</evidence>
<dbReference type="Gene3D" id="2.60.40.10">
    <property type="entry name" value="Immunoglobulins"/>
    <property type="match status" value="1"/>
</dbReference>
<dbReference type="Gene3D" id="2.130.10.10">
    <property type="entry name" value="YVTN repeat-like/Quinoprotein amine dehydrogenase"/>
    <property type="match status" value="1"/>
</dbReference>
<dbReference type="PROSITE" id="PS50853">
    <property type="entry name" value="FN3"/>
    <property type="match status" value="1"/>
</dbReference>
<dbReference type="KEGG" id="tput:QJT81_19015"/>
<sequence length="1295" mass="137793">MWLSACNVDGDANGWDASTANHVPVAQTASVDVATGSTAQITLLATDADGDTLTFRIVTEPAHGTLRLGQGNVYIYTPNSGYEGDDSFTFVANDGKVDSAAAKVGVRVYTSSGGSSGGGIPVNQAPMVRAEVAPGAKEVLDTVLSASSTTVDSATNGGVVLTGNSTNLQGFVQGDVVFLPSKSSKGLPVPFVGKVATVVTSGGQTVLTLRPANVEDAYSALEWNFDTAKTGAAVVGTIAPKNAKVSFASRPILAGRPSITNGLSVEANQEGATVNGSINFENEFIDKDGKKITLFAEVDLSNVTVSSKGSFNVRNIASSAGWLELAAVIKGDANGKVGLRSPDGMAGSPTWRWSDLFDKEKDIWNGLEWAGDDKFSLEGLEGDDKSGMIPIGGVVIRPCLTGVCPLTFSGNLVNLKYFSMAPTVVLWLYADMHGEIKVSGEAGFRVRGYHFEQGFEFKVVGTNFDGRQIDVATPSTVELYANAKAELTQKLGPSLAADILVGGIRPLAIKTFIGAKLEGSLEGDTIYAIRPNNGWSGFFCYNSKVWAGVQLDVNARVKAEIPIFKKIKIDGIVERSASVEIAKFVDKDLGSDCFVSGSIALNAVFQGDDPVNNDNALINVNFSEAYENANIRLLTDEWVIVAECDDCTPLNFEIPSYRAGIDTISLPVGHDYTLTLQAKNDNGGIIKQASIGLSIDNKLVAPAVTATPSDKQVTLSWGAIQGATGGYAYCYSKVSADCTTYNSATWKKVESGTSVVISELDNGTPYHFRVVAKDSNGVVSPVSDEEDATPAKESINDFTNLDPEVEGSNLNVGIDTKGGTLKLSFKDDGTTNQTFPYIWIANSGEGTISKLDVKTGQELGRYRTGPGNGNPSRTTVDQDGNVWVGNRNNNTITKVGLKEFGQCIDRNGNGDIDTSTGSTDVKPWDGYFGDGQGIANAQDECVLQHVTLSAPGVSTPSDIRMVAIDKDNNVFTGGHYVKSIYKVNGKTGEIIGATNTQGSFYGGFVDKDGNLWATHRSDGYGVIIKVSNDLQSQNIYNVGLNAYGMALNKHGEIWVSDAGSPNFSSFNVTDPAGTLKLHQQVGRGWQPCYAQGVAIDDNDDIFIAGCRDSYDSVVGHYKRVMAESGVTVQHVANYPVGQGPTGVAVDGNGHIWSANEYGNSASKITLATATASYNVETFPVGYRPYNYSDMTGRVVRTITSRQGTWEATFDSKADKYAWKQIRWKLLGNALPAGTSVTVYAKTANNTIDLNAKEYVEVQNGVDAPNLLPGRYLKLKVKLTSDDLTSTPEVIELQLY</sequence>
<dbReference type="SUPFAM" id="SSF50974">
    <property type="entry name" value="Nitrous oxide reductase, N-terminal domain"/>
    <property type="match status" value="1"/>
</dbReference>
<dbReference type="InterPro" id="IPR015943">
    <property type="entry name" value="WD40/YVTN_repeat-like_dom_sf"/>
</dbReference>
<feature type="domain" description="Fibronectin type-III" evidence="2">
    <location>
        <begin position="698"/>
        <end position="794"/>
    </location>
</feature>
<proteinExistence type="predicted"/>
<dbReference type="InterPro" id="IPR013783">
    <property type="entry name" value="Ig-like_fold"/>
</dbReference>
<dbReference type="CDD" id="cd00063">
    <property type="entry name" value="FN3"/>
    <property type="match status" value="1"/>
</dbReference>
<name>A0AA95HDD8_9GAMM</name>
<dbReference type="Gene3D" id="2.60.40.3440">
    <property type="match status" value="1"/>
</dbReference>
<dbReference type="InterPro" id="IPR003961">
    <property type="entry name" value="FN3_dom"/>
</dbReference>
<dbReference type="InterPro" id="IPR011045">
    <property type="entry name" value="N2O_reductase_N"/>
</dbReference>
<protein>
    <submittedName>
        <fullName evidence="3">Ig-like domain-containing protein</fullName>
    </submittedName>
</protein>